<evidence type="ECO:0000313" key="10">
    <source>
        <dbReference type="Proteomes" id="UP000247523"/>
    </source>
</evidence>
<comment type="subcellular location">
    <subcellularLocation>
        <location evidence="1">Membrane</location>
        <topology evidence="1">Multi-pass membrane protein</topology>
    </subcellularLocation>
</comment>
<evidence type="ECO:0000256" key="1">
    <source>
        <dbReference type="ARBA" id="ARBA00004141"/>
    </source>
</evidence>
<evidence type="ECO:0000259" key="6">
    <source>
        <dbReference type="Pfam" id="PF01957"/>
    </source>
</evidence>
<organism evidence="8 9">
    <name type="scientific">Lachnotalea glycerini</name>
    <dbReference type="NCBI Taxonomy" id="1763509"/>
    <lineage>
        <taxon>Bacteria</taxon>
        <taxon>Bacillati</taxon>
        <taxon>Bacillota</taxon>
        <taxon>Clostridia</taxon>
        <taxon>Lachnospirales</taxon>
        <taxon>Lachnospiraceae</taxon>
        <taxon>Lachnotalea</taxon>
    </lineage>
</organism>
<sequence length="151" mass="16789">MYEMFWLILFVILLIIEIITLGLTTIWFAGGSLAAFVATVFGASLGIQITLFFLVSLLLLFVTRPIAMKYLNKNRIKTNAESLIGKTAIVTADINNIKGEGSVVIGGQEWTARSADETKTIEKERLVMIKEISGVKLIVEEKKEENKSCNF</sequence>
<dbReference type="Proteomes" id="UP000216411">
    <property type="component" value="Unassembled WGS sequence"/>
</dbReference>
<name>A0A255IGK0_9FIRM</name>
<dbReference type="PANTHER" id="PTHR33507">
    <property type="entry name" value="INNER MEMBRANE PROTEIN YBBJ"/>
    <property type="match status" value="1"/>
</dbReference>
<evidence type="ECO:0000313" key="8">
    <source>
        <dbReference type="EMBL" id="RDY30640.1"/>
    </source>
</evidence>
<evidence type="ECO:0000313" key="9">
    <source>
        <dbReference type="Proteomes" id="UP000216411"/>
    </source>
</evidence>
<dbReference type="SUPFAM" id="SSF141322">
    <property type="entry name" value="NfeD domain-like"/>
    <property type="match status" value="1"/>
</dbReference>
<dbReference type="InterPro" id="IPR002810">
    <property type="entry name" value="NfeD-like_C"/>
</dbReference>
<keyword evidence="7" id="KW-0645">Protease</keyword>
<evidence type="ECO:0000256" key="2">
    <source>
        <dbReference type="ARBA" id="ARBA00022692"/>
    </source>
</evidence>
<keyword evidence="7" id="KW-0378">Hydrolase</keyword>
<gene>
    <name evidence="7" type="ORF">C8E03_105156</name>
    <name evidence="8" type="ORF">CG710_013840</name>
</gene>
<dbReference type="Pfam" id="PF01957">
    <property type="entry name" value="NfeD"/>
    <property type="match status" value="1"/>
</dbReference>
<dbReference type="AlphaFoldDB" id="A0A255IGK0"/>
<dbReference type="InterPro" id="IPR012340">
    <property type="entry name" value="NA-bd_OB-fold"/>
</dbReference>
<reference evidence="8 9" key="1">
    <citation type="journal article" date="2017" name="Genome Announc.">
        <title>Draft Genome Sequence of a Sporulating and Motile Strain of Lachnotalea glycerini Isolated from Water in Quebec City, Canada.</title>
        <authorList>
            <person name="Maheux A.F."/>
            <person name="Boudreau D.K."/>
            <person name="Berube E."/>
            <person name="Boissinot M."/>
            <person name="Raymond F."/>
            <person name="Brodeur S."/>
            <person name="Corbeil J."/>
            <person name="Isabel S."/>
            <person name="Omar R.F."/>
            <person name="Bergeron M.G."/>
        </authorList>
    </citation>
    <scope>NUCLEOTIDE SEQUENCE [LARGE SCALE GENOMIC DNA]</scope>
    <source>
        <strain evidence="8 9">CCRI-19302</strain>
    </source>
</reference>
<keyword evidence="9" id="KW-1185">Reference proteome</keyword>
<feature type="transmembrane region" description="Helical" evidence="5">
    <location>
        <begin position="35"/>
        <end position="62"/>
    </location>
</feature>
<reference evidence="7 10" key="2">
    <citation type="submission" date="2018-05" db="EMBL/GenBank/DDBJ databases">
        <title>Genomic Encyclopedia of Type Strains, Phase IV (KMG-IV): sequencing the most valuable type-strain genomes for metagenomic binning, comparative biology and taxonomic classification.</title>
        <authorList>
            <person name="Goeker M."/>
        </authorList>
    </citation>
    <scope>NUCLEOTIDE SEQUENCE [LARGE SCALE GENOMIC DNA]</scope>
    <source>
        <strain evidence="7 10">DSM 28816</strain>
    </source>
</reference>
<dbReference type="EMBL" id="NOKA02000032">
    <property type="protein sequence ID" value="RDY30640.1"/>
    <property type="molecule type" value="Genomic_DNA"/>
</dbReference>
<dbReference type="Proteomes" id="UP000247523">
    <property type="component" value="Unassembled WGS sequence"/>
</dbReference>
<dbReference type="GO" id="GO:0008233">
    <property type="term" value="F:peptidase activity"/>
    <property type="evidence" value="ECO:0007669"/>
    <property type="project" value="UniProtKB-KW"/>
</dbReference>
<accession>A0A255IGK0</accession>
<dbReference type="GO" id="GO:0005886">
    <property type="term" value="C:plasma membrane"/>
    <property type="evidence" value="ECO:0007669"/>
    <property type="project" value="TreeGrafter"/>
</dbReference>
<feature type="transmembrane region" description="Helical" evidence="5">
    <location>
        <begin position="7"/>
        <end position="29"/>
    </location>
</feature>
<keyword evidence="4 5" id="KW-0472">Membrane</keyword>
<evidence type="ECO:0000256" key="4">
    <source>
        <dbReference type="ARBA" id="ARBA00023136"/>
    </source>
</evidence>
<evidence type="ECO:0000256" key="3">
    <source>
        <dbReference type="ARBA" id="ARBA00022989"/>
    </source>
</evidence>
<evidence type="ECO:0000256" key="5">
    <source>
        <dbReference type="SAM" id="Phobius"/>
    </source>
</evidence>
<feature type="domain" description="NfeD-like C-terminal" evidence="6">
    <location>
        <begin position="80"/>
        <end position="140"/>
    </location>
</feature>
<dbReference type="PANTHER" id="PTHR33507:SF3">
    <property type="entry name" value="INNER MEMBRANE PROTEIN YBBJ"/>
    <property type="match status" value="1"/>
</dbReference>
<dbReference type="InterPro" id="IPR052165">
    <property type="entry name" value="Membrane_assoc_protease"/>
</dbReference>
<comment type="caution">
    <text evidence="8">The sequence shown here is derived from an EMBL/GenBank/DDBJ whole genome shotgun (WGS) entry which is preliminary data.</text>
</comment>
<keyword evidence="2 5" id="KW-0812">Transmembrane</keyword>
<keyword evidence="3 5" id="KW-1133">Transmembrane helix</keyword>
<proteinExistence type="predicted"/>
<dbReference type="Gene3D" id="2.40.50.140">
    <property type="entry name" value="Nucleic acid-binding proteins"/>
    <property type="match status" value="1"/>
</dbReference>
<protein>
    <submittedName>
        <fullName evidence="7">Membrane protein implicated in regulation of membrane protease activity</fullName>
    </submittedName>
    <submittedName>
        <fullName evidence="8">NfeD family protein</fullName>
    </submittedName>
</protein>
<evidence type="ECO:0000313" key="7">
    <source>
        <dbReference type="EMBL" id="PXV90248.1"/>
    </source>
</evidence>
<reference evidence="8" key="3">
    <citation type="submission" date="2018-07" db="EMBL/GenBank/DDBJ databases">
        <authorList>
            <person name="Quirk P.G."/>
            <person name="Krulwich T.A."/>
        </authorList>
    </citation>
    <scope>NUCLEOTIDE SEQUENCE</scope>
    <source>
        <strain evidence="8">CCRI-19302</strain>
    </source>
</reference>
<dbReference type="OrthoDB" id="5054at2"/>
<dbReference type="EMBL" id="QICS01000005">
    <property type="protein sequence ID" value="PXV90248.1"/>
    <property type="molecule type" value="Genomic_DNA"/>
</dbReference>
<dbReference type="GO" id="GO:0006508">
    <property type="term" value="P:proteolysis"/>
    <property type="evidence" value="ECO:0007669"/>
    <property type="project" value="UniProtKB-KW"/>
</dbReference>